<reference evidence="13 14" key="1">
    <citation type="submission" date="2018-01" db="EMBL/GenBank/DDBJ databases">
        <title>Whole genome analyses suggest that Burkholderia sensu lato contains two further novel genera in the rhizoxinica-symbiotica group Mycetohabitans gen. nov., and Trinickia gen. nov.: implications for the evolution of diazotrophy and nodulation in the Burkholderiaceae.</title>
        <authorList>
            <person name="Estrada-de los Santos P."/>
            <person name="Palmer M."/>
            <person name="Chavez-Ramirez B."/>
            <person name="Beukes C."/>
            <person name="Steenkamp E.T."/>
            <person name="Hirsch A.M."/>
            <person name="Manyaka P."/>
            <person name="Maluk M."/>
            <person name="Lafos M."/>
            <person name="Crook M."/>
            <person name="Gross E."/>
            <person name="Simon M.F."/>
            <person name="Bueno dos Reis Junior F."/>
            <person name="Poole P.S."/>
            <person name="Venter S.N."/>
            <person name="James E.K."/>
        </authorList>
    </citation>
    <scope>NUCLEOTIDE SEQUENCE [LARGE SCALE GENOMIC DNA]</scope>
    <source>
        <strain evidence="13 14">WSM 3937</strain>
    </source>
</reference>
<dbReference type="InterPro" id="IPR013597">
    <property type="entry name" value="Mat_intron_G2"/>
</dbReference>
<evidence type="ECO:0000313" key="13">
    <source>
        <dbReference type="EMBL" id="PMS28761.1"/>
    </source>
</evidence>
<evidence type="ECO:0000313" key="15">
    <source>
        <dbReference type="Proteomes" id="UP000494205"/>
    </source>
</evidence>
<keyword evidence="3" id="KW-0548">Nucleotidyltransferase</keyword>
<dbReference type="EMBL" id="PNXY01000016">
    <property type="protein sequence ID" value="PMS28761.1"/>
    <property type="molecule type" value="Genomic_DNA"/>
</dbReference>
<evidence type="ECO:0000256" key="3">
    <source>
        <dbReference type="ARBA" id="ARBA00022695"/>
    </source>
</evidence>
<evidence type="ECO:0000313" key="12">
    <source>
        <dbReference type="EMBL" id="CAB3657322.1"/>
    </source>
</evidence>
<proteinExistence type="inferred from homology"/>
<evidence type="ECO:0000256" key="5">
    <source>
        <dbReference type="ARBA" id="ARBA00022842"/>
    </source>
</evidence>
<dbReference type="PANTHER" id="PTHR34047:SF3">
    <property type="entry name" value="BLR2052 PROTEIN"/>
    <property type="match status" value="1"/>
</dbReference>
<evidence type="ECO:0000256" key="4">
    <source>
        <dbReference type="ARBA" id="ARBA00022723"/>
    </source>
</evidence>
<dbReference type="Pfam" id="PF08388">
    <property type="entry name" value="GIIM"/>
    <property type="match status" value="1"/>
</dbReference>
<dbReference type="EC" id="2.7.7.49" evidence="1"/>
<evidence type="ECO:0000256" key="7">
    <source>
        <dbReference type="ARBA" id="ARBA00023118"/>
    </source>
</evidence>
<dbReference type="InterPro" id="IPR051083">
    <property type="entry name" value="GrpII_Intron_Splice-Mob/Def"/>
</dbReference>
<evidence type="ECO:0000256" key="2">
    <source>
        <dbReference type="ARBA" id="ARBA00022679"/>
    </source>
</evidence>
<dbReference type="AlphaFoldDB" id="A0A2N7WHC9"/>
<dbReference type="NCBIfam" id="TIGR04416">
    <property type="entry name" value="group_II_RT_mat"/>
    <property type="match status" value="1"/>
</dbReference>
<keyword evidence="5" id="KW-0460">Magnesium</keyword>
<accession>A0A2N7WHC9</accession>
<evidence type="ECO:0000256" key="1">
    <source>
        <dbReference type="ARBA" id="ARBA00012493"/>
    </source>
</evidence>
<reference evidence="12 15" key="2">
    <citation type="submission" date="2020-04" db="EMBL/GenBank/DDBJ databases">
        <authorList>
            <person name="De Canck E."/>
        </authorList>
    </citation>
    <scope>NUCLEOTIDE SEQUENCE [LARGE SCALE GENOMIC DNA]</scope>
    <source>
        <strain evidence="12 15">LMG 27174</strain>
    </source>
</reference>
<dbReference type="PRINTS" id="PR00866">
    <property type="entry name" value="RNADNAPOLMS"/>
</dbReference>
<dbReference type="RefSeq" id="WP_102634177.1">
    <property type="nucleotide sequence ID" value="NZ_CADIJZ010000004.1"/>
</dbReference>
<organism evidence="12 15">
    <name type="scientific">Paraburkholderia rhynchosiae</name>
    <dbReference type="NCBI Taxonomy" id="487049"/>
    <lineage>
        <taxon>Bacteria</taxon>
        <taxon>Pseudomonadati</taxon>
        <taxon>Pseudomonadota</taxon>
        <taxon>Betaproteobacteria</taxon>
        <taxon>Burkholderiales</taxon>
        <taxon>Burkholderiaceae</taxon>
        <taxon>Paraburkholderia</taxon>
    </lineage>
</organism>
<dbReference type="GO" id="GO:0003723">
    <property type="term" value="F:RNA binding"/>
    <property type="evidence" value="ECO:0007669"/>
    <property type="project" value="InterPro"/>
</dbReference>
<sequence>MRNVGTCRRDAKGEAQAGSPCKSLSTDARHGGGVVRSREEGPVTGLDRRGDVARQDEADNRQREDLSRHAKPFDISKREVWEAYKKVKANRGAAGVDRQTIEEFDSRLADNLYKLWNRLASGSYQPPPVRRVEIPKAGGGVRPLGIPTVAARVAQMVVKQRLEPQLEPRFHPDSYGYRPGRSAHQAVAMARVRCWRYAWVLDLDIKGFFDSIDHALLMKAIRHHTKCRVTLLYIERWLRAPVSLADGTTQQRDAGTPQGGVISPLLANLFLHYVFDEWMRRNYPGVPFERYADDVVCHCRTLTEAQALKAALEQRMAQCSLALHPQKTKVVYCRDDNRRERFSVHQFDFLGFCFRPRFARSRAGTVFVSFLPAISQTAAKAIRQTVRRWRLHCRHTVDLTDLAQEINPVLKGWLKYYGRFYRSALYAVFDSLDQYLVRWVRRKYKRLKDKVSRARELVVKIRHQQPGLFAHWILAQNGGQ</sequence>
<dbReference type="GO" id="GO:0046872">
    <property type="term" value="F:metal ion binding"/>
    <property type="evidence" value="ECO:0007669"/>
    <property type="project" value="UniProtKB-KW"/>
</dbReference>
<keyword evidence="7" id="KW-0051">Antiviral defense</keyword>
<evidence type="ECO:0000313" key="14">
    <source>
        <dbReference type="Proteomes" id="UP000235659"/>
    </source>
</evidence>
<dbReference type="PROSITE" id="PS50878">
    <property type="entry name" value="RT_POL"/>
    <property type="match status" value="1"/>
</dbReference>
<evidence type="ECO:0000256" key="10">
    <source>
        <dbReference type="SAM" id="MobiDB-lite"/>
    </source>
</evidence>
<protein>
    <recommendedName>
        <fullName evidence="1">RNA-directed DNA polymerase</fullName>
        <ecNumber evidence="1">2.7.7.49</ecNumber>
    </recommendedName>
</protein>
<feature type="region of interest" description="Disordered" evidence="10">
    <location>
        <begin position="1"/>
        <end position="70"/>
    </location>
</feature>
<dbReference type="GO" id="GO:0003964">
    <property type="term" value="F:RNA-directed DNA polymerase activity"/>
    <property type="evidence" value="ECO:0007669"/>
    <property type="project" value="UniProtKB-KW"/>
</dbReference>
<dbReference type="OrthoDB" id="8538592at2"/>
<name>A0A2N7WHC9_9BURK</name>
<dbReference type="Proteomes" id="UP000494205">
    <property type="component" value="Unassembled WGS sequence"/>
</dbReference>
<comment type="similarity">
    <text evidence="8">Belongs to the bacterial reverse transcriptase family.</text>
</comment>
<evidence type="ECO:0000256" key="9">
    <source>
        <dbReference type="ARBA" id="ARBA00048173"/>
    </source>
</evidence>
<evidence type="ECO:0000256" key="8">
    <source>
        <dbReference type="ARBA" id="ARBA00034120"/>
    </source>
</evidence>
<comment type="catalytic activity">
    <reaction evidence="9">
        <text>DNA(n) + a 2'-deoxyribonucleoside 5'-triphosphate = DNA(n+1) + diphosphate</text>
        <dbReference type="Rhea" id="RHEA:22508"/>
        <dbReference type="Rhea" id="RHEA-COMP:17339"/>
        <dbReference type="Rhea" id="RHEA-COMP:17340"/>
        <dbReference type="ChEBI" id="CHEBI:33019"/>
        <dbReference type="ChEBI" id="CHEBI:61560"/>
        <dbReference type="ChEBI" id="CHEBI:173112"/>
        <dbReference type="EC" id="2.7.7.49"/>
    </reaction>
</comment>
<feature type="domain" description="Reverse transcriptase" evidence="11">
    <location>
        <begin position="115"/>
        <end position="354"/>
    </location>
</feature>
<dbReference type="InterPro" id="IPR043502">
    <property type="entry name" value="DNA/RNA_pol_sf"/>
</dbReference>
<feature type="compositionally biased region" description="Basic and acidic residues" evidence="10">
    <location>
        <begin position="36"/>
        <end position="70"/>
    </location>
</feature>
<evidence type="ECO:0000256" key="6">
    <source>
        <dbReference type="ARBA" id="ARBA00022918"/>
    </source>
</evidence>
<dbReference type="Pfam" id="PF00078">
    <property type="entry name" value="RVT_1"/>
    <property type="match status" value="1"/>
</dbReference>
<dbReference type="InterPro" id="IPR030931">
    <property type="entry name" value="Group_II_RT_mat"/>
</dbReference>
<dbReference type="PANTHER" id="PTHR34047">
    <property type="entry name" value="NUCLEAR INTRON MATURASE 1, MITOCHONDRIAL-RELATED"/>
    <property type="match status" value="1"/>
</dbReference>
<dbReference type="EMBL" id="CADIJZ010000004">
    <property type="protein sequence ID" value="CAB3657322.1"/>
    <property type="molecule type" value="Genomic_DNA"/>
</dbReference>
<keyword evidence="14" id="KW-1185">Reference proteome</keyword>
<dbReference type="GO" id="GO:0051607">
    <property type="term" value="P:defense response to virus"/>
    <property type="evidence" value="ECO:0007669"/>
    <property type="project" value="UniProtKB-KW"/>
</dbReference>
<keyword evidence="2" id="KW-0808">Transferase</keyword>
<dbReference type="InterPro" id="IPR000477">
    <property type="entry name" value="RT_dom"/>
</dbReference>
<dbReference type="Proteomes" id="UP000235659">
    <property type="component" value="Unassembled WGS sequence"/>
</dbReference>
<evidence type="ECO:0000259" key="11">
    <source>
        <dbReference type="PROSITE" id="PS50878"/>
    </source>
</evidence>
<keyword evidence="6 13" id="KW-0695">RNA-directed DNA polymerase</keyword>
<dbReference type="SUPFAM" id="SSF56672">
    <property type="entry name" value="DNA/RNA polymerases"/>
    <property type="match status" value="1"/>
</dbReference>
<keyword evidence="4" id="KW-0479">Metal-binding</keyword>
<gene>
    <name evidence="13" type="primary">ltrA</name>
    <name evidence="13" type="ORF">C0Z16_21840</name>
    <name evidence="12" type="ORF">LMG27174_01481</name>
</gene>
<dbReference type="CDD" id="cd01651">
    <property type="entry name" value="RT_G2_intron"/>
    <property type="match status" value="1"/>
</dbReference>
<dbReference type="InterPro" id="IPR000123">
    <property type="entry name" value="Reverse_transcriptase_msDNA"/>
</dbReference>